<accession>A0A8T0H497</accession>
<evidence type="ECO:0000313" key="1">
    <source>
        <dbReference type="EMBL" id="KAG0565565.1"/>
    </source>
</evidence>
<keyword evidence="2" id="KW-1185">Reference proteome</keyword>
<comment type="caution">
    <text evidence="1">The sequence shown here is derived from an EMBL/GenBank/DDBJ whole genome shotgun (WGS) entry which is preliminary data.</text>
</comment>
<name>A0A8T0H497_CERPU</name>
<reference evidence="1" key="1">
    <citation type="submission" date="2020-06" db="EMBL/GenBank/DDBJ databases">
        <title>WGS assembly of Ceratodon purpureus strain R40.</title>
        <authorList>
            <person name="Carey S.B."/>
            <person name="Jenkins J."/>
            <person name="Shu S."/>
            <person name="Lovell J.T."/>
            <person name="Sreedasyam A."/>
            <person name="Maumus F."/>
            <person name="Tiley G.P."/>
            <person name="Fernandez-Pozo N."/>
            <person name="Barry K."/>
            <person name="Chen C."/>
            <person name="Wang M."/>
            <person name="Lipzen A."/>
            <person name="Daum C."/>
            <person name="Saski C.A."/>
            <person name="Payton A.C."/>
            <person name="Mcbreen J.C."/>
            <person name="Conrad R.E."/>
            <person name="Kollar L.M."/>
            <person name="Olsson S."/>
            <person name="Huttunen S."/>
            <person name="Landis J.B."/>
            <person name="Wickett N.J."/>
            <person name="Johnson M.G."/>
            <person name="Rensing S.A."/>
            <person name="Grimwood J."/>
            <person name="Schmutz J."/>
            <person name="Mcdaniel S.F."/>
        </authorList>
    </citation>
    <scope>NUCLEOTIDE SEQUENCE</scope>
    <source>
        <strain evidence="1">R40</strain>
    </source>
</reference>
<protein>
    <submittedName>
        <fullName evidence="1">Uncharacterized protein</fullName>
    </submittedName>
</protein>
<dbReference type="EMBL" id="CM026429">
    <property type="protein sequence ID" value="KAG0565565.1"/>
    <property type="molecule type" value="Genomic_DNA"/>
</dbReference>
<proteinExistence type="predicted"/>
<sequence length="111" mass="12789">MTLSLSLSLQPLPLIFNQKFTLKSLVHNIAVKDLLIRKLKKSMNRLTRRLKAFCFTPTHHSKHLTKYKHGHASSILMIAPPNIATKLNNTNNNRHTQDMNYTTQNPILFIT</sequence>
<evidence type="ECO:0000313" key="2">
    <source>
        <dbReference type="Proteomes" id="UP000822688"/>
    </source>
</evidence>
<dbReference type="AlphaFoldDB" id="A0A8T0H497"/>
<dbReference type="Proteomes" id="UP000822688">
    <property type="component" value="Chromosome 8"/>
</dbReference>
<organism evidence="1 2">
    <name type="scientific">Ceratodon purpureus</name>
    <name type="common">Fire moss</name>
    <name type="synonym">Dicranum purpureum</name>
    <dbReference type="NCBI Taxonomy" id="3225"/>
    <lineage>
        <taxon>Eukaryota</taxon>
        <taxon>Viridiplantae</taxon>
        <taxon>Streptophyta</taxon>
        <taxon>Embryophyta</taxon>
        <taxon>Bryophyta</taxon>
        <taxon>Bryophytina</taxon>
        <taxon>Bryopsida</taxon>
        <taxon>Dicranidae</taxon>
        <taxon>Pseudoditrichales</taxon>
        <taxon>Ditrichaceae</taxon>
        <taxon>Ceratodon</taxon>
    </lineage>
</organism>
<gene>
    <name evidence="1" type="ORF">KC19_8G200300</name>
</gene>